<keyword evidence="3" id="KW-1185">Reference proteome</keyword>
<dbReference type="Pfam" id="PF02317">
    <property type="entry name" value="Octopine_DH"/>
    <property type="match status" value="1"/>
</dbReference>
<dbReference type="InterPro" id="IPR051729">
    <property type="entry name" value="Opine/Lysopine_DH"/>
</dbReference>
<dbReference type="EMBL" id="RCHS01001144">
    <property type="protein sequence ID" value="RMX54979.1"/>
    <property type="molecule type" value="Genomic_DNA"/>
</dbReference>
<evidence type="ECO:0000313" key="2">
    <source>
        <dbReference type="EMBL" id="RMX54979.1"/>
    </source>
</evidence>
<dbReference type="InterPro" id="IPR013328">
    <property type="entry name" value="6PGD_dom2"/>
</dbReference>
<dbReference type="PANTHER" id="PTHR38015">
    <property type="entry name" value="BLR6086 PROTEIN"/>
    <property type="match status" value="1"/>
</dbReference>
<dbReference type="SUPFAM" id="SSF48179">
    <property type="entry name" value="6-phosphogluconate dehydrogenase C-terminal domain-like"/>
    <property type="match status" value="1"/>
</dbReference>
<accession>A0A3M6UN06</accession>
<dbReference type="Gene3D" id="1.10.1040.10">
    <property type="entry name" value="N-(1-d-carboxylethyl)-l-norvaline Dehydrogenase, domain 2"/>
    <property type="match status" value="2"/>
</dbReference>
<dbReference type="InterPro" id="IPR008927">
    <property type="entry name" value="6-PGluconate_DH-like_C_sf"/>
</dbReference>
<feature type="domain" description="Opine dehydrogenase" evidence="1">
    <location>
        <begin position="13"/>
        <end position="101"/>
    </location>
</feature>
<name>A0A3M6UN06_POCDA</name>
<evidence type="ECO:0000313" key="3">
    <source>
        <dbReference type="Proteomes" id="UP000275408"/>
    </source>
</evidence>
<dbReference type="AlphaFoldDB" id="A0A3M6UN06"/>
<feature type="non-terminal residue" evidence="2">
    <location>
        <position position="1"/>
    </location>
</feature>
<evidence type="ECO:0000259" key="1">
    <source>
        <dbReference type="Pfam" id="PF02317"/>
    </source>
</evidence>
<comment type="caution">
    <text evidence="2">The sequence shown here is derived from an EMBL/GenBank/DDBJ whole genome shotgun (WGS) entry which is preliminary data.</text>
</comment>
<dbReference type="OrthoDB" id="6058913at2759"/>
<sequence length="135" mass="15301">WEGWNGKPLEEPTLFYHGLTELAANLLYSVSDEVVNIAKAFEEKTGTYYVLSNATRWKIPSKFHPPLHEEDIPFGLVVIRGTGEIVGLETPNIDRVLTRSQQQMGRKTLWTEKCKEKISSPPGHHITLESILCLI</sequence>
<protein>
    <recommendedName>
        <fullName evidence="1">Opine dehydrogenase domain-containing protein</fullName>
    </recommendedName>
</protein>
<reference evidence="2 3" key="1">
    <citation type="journal article" date="2018" name="Sci. Rep.">
        <title>Comparative analysis of the Pocillopora damicornis genome highlights role of immune system in coral evolution.</title>
        <authorList>
            <person name="Cunning R."/>
            <person name="Bay R.A."/>
            <person name="Gillette P."/>
            <person name="Baker A.C."/>
            <person name="Traylor-Knowles N."/>
        </authorList>
    </citation>
    <scope>NUCLEOTIDE SEQUENCE [LARGE SCALE GENOMIC DNA]</scope>
    <source>
        <strain evidence="2">RSMAS</strain>
        <tissue evidence="2">Whole animal</tissue>
    </source>
</reference>
<dbReference type="InterPro" id="IPR003421">
    <property type="entry name" value="Opine_DH"/>
</dbReference>
<dbReference type="Proteomes" id="UP000275408">
    <property type="component" value="Unassembled WGS sequence"/>
</dbReference>
<organism evidence="2 3">
    <name type="scientific">Pocillopora damicornis</name>
    <name type="common">Cauliflower coral</name>
    <name type="synonym">Millepora damicornis</name>
    <dbReference type="NCBI Taxonomy" id="46731"/>
    <lineage>
        <taxon>Eukaryota</taxon>
        <taxon>Metazoa</taxon>
        <taxon>Cnidaria</taxon>
        <taxon>Anthozoa</taxon>
        <taxon>Hexacorallia</taxon>
        <taxon>Scleractinia</taxon>
        <taxon>Astrocoeniina</taxon>
        <taxon>Pocilloporidae</taxon>
        <taxon>Pocillopora</taxon>
    </lineage>
</organism>
<gene>
    <name evidence="2" type="ORF">pdam_00016159</name>
</gene>
<proteinExistence type="predicted"/>
<dbReference type="PANTHER" id="PTHR38015:SF1">
    <property type="entry name" value="OPINE DEHYDROGENASE DOMAIN-CONTAINING PROTEIN"/>
    <property type="match status" value="1"/>
</dbReference>